<dbReference type="InterPro" id="IPR002683">
    <property type="entry name" value="PsbP_C"/>
</dbReference>
<comment type="caution">
    <text evidence="3">The sequence shown here is derived from an EMBL/GenBank/DDBJ whole genome shotgun (WGS) entry which is preliminary data.</text>
</comment>
<organism evidence="3 4">
    <name type="scientific">Riccia fluitans</name>
    <dbReference type="NCBI Taxonomy" id="41844"/>
    <lineage>
        <taxon>Eukaryota</taxon>
        <taxon>Viridiplantae</taxon>
        <taxon>Streptophyta</taxon>
        <taxon>Embryophyta</taxon>
        <taxon>Marchantiophyta</taxon>
        <taxon>Marchantiopsida</taxon>
        <taxon>Marchantiidae</taxon>
        <taxon>Marchantiales</taxon>
        <taxon>Ricciaceae</taxon>
        <taxon>Riccia</taxon>
    </lineage>
</organism>
<dbReference type="EMBL" id="JBHFFA010000004">
    <property type="protein sequence ID" value="KAL2628815.1"/>
    <property type="molecule type" value="Genomic_DNA"/>
</dbReference>
<dbReference type="Pfam" id="PF01789">
    <property type="entry name" value="PsbP"/>
    <property type="match status" value="1"/>
</dbReference>
<dbReference type="PANTHER" id="PTHR31407:SF16">
    <property type="entry name" value="PSBP DOMAIN-CONTAINING PROTEIN 7, CHLOROPLASTIC"/>
    <property type="match status" value="1"/>
</dbReference>
<evidence type="ECO:0000259" key="2">
    <source>
        <dbReference type="Pfam" id="PF01789"/>
    </source>
</evidence>
<reference evidence="3 4" key="1">
    <citation type="submission" date="2024-09" db="EMBL/GenBank/DDBJ databases">
        <title>Chromosome-scale assembly of Riccia fluitans.</title>
        <authorList>
            <person name="Paukszto L."/>
            <person name="Sawicki J."/>
            <person name="Karawczyk K."/>
            <person name="Piernik-Szablinska J."/>
            <person name="Szczecinska M."/>
            <person name="Mazdziarz M."/>
        </authorList>
    </citation>
    <scope>NUCLEOTIDE SEQUENCE [LARGE SCALE GENOMIC DNA]</scope>
    <source>
        <strain evidence="3">Rf_01</strain>
        <tissue evidence="3">Aerial parts of the thallus</tissue>
    </source>
</reference>
<dbReference type="PANTHER" id="PTHR31407">
    <property type="match status" value="1"/>
</dbReference>
<evidence type="ECO:0000313" key="3">
    <source>
        <dbReference type="EMBL" id="KAL2628815.1"/>
    </source>
</evidence>
<sequence length="336" mass="36877">MSTVIRTTTQFPRCVHDFQPTSLSNDASHSRLGFARFGAGTDRCRYGTGKCSTRRGKFPSSSGKDAQPISSTDEKLSPKDKEEFAAGESDLAEEGFSFLQTRRFWLGTSVGSLVALGGNLGGITSAIFNTNPNFSRNLRADLLFPVKGFKRCLETSQGFEFVYPENWVGDQRLVYRAVERAERERALDLPPIRGGGGGVSRRRSSSDPIVAFGPPGTEGEQNVSVVVAPVFPGFSLQKLGGPRDAGELILKKFIAPGGSKLEATLLTAQQRSDGSNLYYTLEFTVKGPAFFRHNLSVYSTRNDLLFTLNAQTPEKKWPQVQEHFVEIVNSFKLLTS</sequence>
<dbReference type="InterPro" id="IPR016123">
    <property type="entry name" value="Mog1/PsbP_a/b/a-sand"/>
</dbReference>
<gene>
    <name evidence="3" type="ORF">R1flu_013501</name>
</gene>
<name>A0ABD1YDT1_9MARC</name>
<dbReference type="AlphaFoldDB" id="A0ABD1YDT1"/>
<feature type="region of interest" description="Disordered" evidence="1">
    <location>
        <begin position="49"/>
        <end position="84"/>
    </location>
</feature>
<accession>A0ABD1YDT1</accession>
<dbReference type="SUPFAM" id="SSF55724">
    <property type="entry name" value="Mog1p/PsbP-like"/>
    <property type="match status" value="1"/>
</dbReference>
<dbReference type="Proteomes" id="UP001605036">
    <property type="component" value="Unassembled WGS sequence"/>
</dbReference>
<evidence type="ECO:0000256" key="1">
    <source>
        <dbReference type="SAM" id="MobiDB-lite"/>
    </source>
</evidence>
<dbReference type="NCBIfam" id="NF040946">
    <property type="entry name" value="PSII_PsbP"/>
    <property type="match status" value="1"/>
</dbReference>
<evidence type="ECO:0000313" key="4">
    <source>
        <dbReference type="Proteomes" id="UP001605036"/>
    </source>
</evidence>
<protein>
    <recommendedName>
        <fullName evidence="2">PsbP C-terminal domain-containing protein</fullName>
    </recommendedName>
</protein>
<dbReference type="Gene3D" id="3.40.1000.10">
    <property type="entry name" value="Mog1/PsbP, alpha/beta/alpha sandwich"/>
    <property type="match status" value="1"/>
</dbReference>
<keyword evidence="4" id="KW-1185">Reference proteome</keyword>
<feature type="domain" description="PsbP C-terminal" evidence="2">
    <location>
        <begin position="147"/>
        <end position="332"/>
    </location>
</feature>
<feature type="compositionally biased region" description="Polar residues" evidence="1">
    <location>
        <begin position="59"/>
        <end position="71"/>
    </location>
</feature>
<proteinExistence type="predicted"/>
<feature type="compositionally biased region" description="Basic and acidic residues" evidence="1">
    <location>
        <begin position="72"/>
        <end position="84"/>
    </location>
</feature>